<feature type="region of interest" description="Disordered" evidence="1">
    <location>
        <begin position="402"/>
        <end position="450"/>
    </location>
</feature>
<name>A0AAV0UTG9_9STRA</name>
<protein>
    <submittedName>
        <fullName evidence="2">Uncharacterized protein</fullName>
    </submittedName>
</protein>
<accession>A0AAV0UTG9</accession>
<evidence type="ECO:0000313" key="2">
    <source>
        <dbReference type="EMBL" id="CAI5740186.1"/>
    </source>
</evidence>
<evidence type="ECO:0000313" key="3">
    <source>
        <dbReference type="Proteomes" id="UP001162029"/>
    </source>
</evidence>
<feature type="compositionally biased region" description="Polar residues" evidence="1">
    <location>
        <begin position="435"/>
        <end position="450"/>
    </location>
</feature>
<gene>
    <name evidence="2" type="ORF">PDE001_LOCUS7425</name>
</gene>
<dbReference type="Proteomes" id="UP001162029">
    <property type="component" value="Unassembled WGS sequence"/>
</dbReference>
<feature type="region of interest" description="Disordered" evidence="1">
    <location>
        <begin position="1"/>
        <end position="34"/>
    </location>
</feature>
<comment type="caution">
    <text evidence="2">The sequence shown here is derived from an EMBL/GenBank/DDBJ whole genome shotgun (WGS) entry which is preliminary data.</text>
</comment>
<dbReference type="EMBL" id="CANTFM010001487">
    <property type="protein sequence ID" value="CAI5740186.1"/>
    <property type="molecule type" value="Genomic_DNA"/>
</dbReference>
<sequence length="450" mass="48323">MESGEGGRGKGKKGKKKTVNITHQSGNKGSTNAQVVSIRVKTSTPFTAIEEGPKSTKVSQDQSVLKTKRKRLKKVIGGAHSMLKKQMMVESGSLKTNVQAHDQMIQKSSNAVAIVTSSEMSLKEAMKRKRKRKNVTLKALTDTSDNDRVMTTELLREGTSDDGKKSLLIATQPMKKKRVGKVSTKLLTRRTQKSERVTTILDVSAAMASPCKKAKNEKVEAVRVSDGSTSMLPMDESQVVVKKLKHEVQQLTRGADASKQMDSSMKGTLMLQEAPQAEAAITAEPNDEVTIVLCTNVTKTKQTTANADSGPSTAAFNDKFASSRLAPDASTRDLAIFSKPSHTALAAASLSTVHGKPVFQELMPSGATSPPTDIGKTYPALVASAVSPQLTTARLVTTPIARSKINGGRHKRRRPIDQVFTNSVTDPLQPPTKRSAGSSKDATFRSKANG</sequence>
<organism evidence="2 3">
    <name type="scientific">Peronospora destructor</name>
    <dbReference type="NCBI Taxonomy" id="86335"/>
    <lineage>
        <taxon>Eukaryota</taxon>
        <taxon>Sar</taxon>
        <taxon>Stramenopiles</taxon>
        <taxon>Oomycota</taxon>
        <taxon>Peronosporomycetes</taxon>
        <taxon>Peronosporales</taxon>
        <taxon>Peronosporaceae</taxon>
        <taxon>Peronospora</taxon>
    </lineage>
</organism>
<proteinExistence type="predicted"/>
<dbReference type="AlphaFoldDB" id="A0AAV0UTG9"/>
<feature type="compositionally biased region" description="Polar residues" evidence="1">
    <location>
        <begin position="19"/>
        <end position="34"/>
    </location>
</feature>
<reference evidence="2" key="1">
    <citation type="submission" date="2022-12" db="EMBL/GenBank/DDBJ databases">
        <authorList>
            <person name="Webb A."/>
        </authorList>
    </citation>
    <scope>NUCLEOTIDE SEQUENCE</scope>
    <source>
        <strain evidence="2">Pd1</strain>
    </source>
</reference>
<feature type="compositionally biased region" description="Basic residues" evidence="1">
    <location>
        <begin position="9"/>
        <end position="18"/>
    </location>
</feature>
<keyword evidence="3" id="KW-1185">Reference proteome</keyword>
<evidence type="ECO:0000256" key="1">
    <source>
        <dbReference type="SAM" id="MobiDB-lite"/>
    </source>
</evidence>